<dbReference type="KEGG" id="pdf:CD630DERM_20451"/>
<gene>
    <name evidence="2" type="ORF">BN1096_630191</name>
    <name evidence="3" type="ORF">BN1097_640053</name>
</gene>
<keyword evidence="1" id="KW-0472">Membrane</keyword>
<protein>
    <submittedName>
        <fullName evidence="3">Uncharacterized protein</fullName>
    </submittedName>
</protein>
<reference evidence="3" key="1">
    <citation type="submission" date="2014-07" db="EMBL/GenBank/DDBJ databases">
        <authorList>
            <person name="Monot Marc"/>
        </authorList>
    </citation>
    <scope>NUCLEOTIDE SEQUENCE</scope>
    <source>
        <strain evidence="3">7032994</strain>
    </source>
</reference>
<proteinExistence type="predicted"/>
<accession>A0A031WDX5</accession>
<organism evidence="3">
    <name type="scientific">Clostridioides difficile</name>
    <name type="common">Peptoclostridium difficile</name>
    <dbReference type="NCBI Taxonomy" id="1496"/>
    <lineage>
        <taxon>Bacteria</taxon>
        <taxon>Bacillati</taxon>
        <taxon>Bacillota</taxon>
        <taxon>Clostridia</taxon>
        <taxon>Peptostreptococcales</taxon>
        <taxon>Peptostreptococcaceae</taxon>
        <taxon>Clostridioides</taxon>
    </lineage>
</organism>
<name>A0A031WDX5_CLODI</name>
<evidence type="ECO:0000313" key="3">
    <source>
        <dbReference type="EMBL" id="CDS88217.1"/>
    </source>
</evidence>
<dbReference type="RefSeq" id="WP_003435150.1">
    <property type="nucleotide sequence ID" value="NZ_AP031492.1"/>
</dbReference>
<sequence>MKRKLSTYFKGYILGLCIAFLLFTFILKKLIIENIIGIIIGTGIAFLLIYLFNKKRK</sequence>
<dbReference type="AlphaFoldDB" id="A0A031WDX5"/>
<keyword evidence="1" id="KW-0812">Transmembrane</keyword>
<dbReference type="EMBL" id="LK932403">
    <property type="protein sequence ID" value="CDS88217.1"/>
    <property type="molecule type" value="Genomic_DNA"/>
</dbReference>
<feature type="transmembrane region" description="Helical" evidence="1">
    <location>
        <begin position="34"/>
        <end position="52"/>
    </location>
</feature>
<evidence type="ECO:0000256" key="1">
    <source>
        <dbReference type="SAM" id="Phobius"/>
    </source>
</evidence>
<dbReference type="GeneID" id="66354426"/>
<dbReference type="PATRIC" id="fig|1496.1373.peg.2584"/>
<dbReference type="EMBL" id="LK932517">
    <property type="protein sequence ID" value="CDS88095.1"/>
    <property type="molecule type" value="Genomic_DNA"/>
</dbReference>
<evidence type="ECO:0000313" key="2">
    <source>
        <dbReference type="EMBL" id="CDS88095.1"/>
    </source>
</evidence>
<feature type="transmembrane region" description="Helical" evidence="1">
    <location>
        <begin position="12"/>
        <end position="28"/>
    </location>
</feature>
<keyword evidence="1" id="KW-1133">Transmembrane helix</keyword>